<feature type="region of interest" description="Disordered" evidence="1">
    <location>
        <begin position="846"/>
        <end position="959"/>
    </location>
</feature>
<feature type="compositionally biased region" description="Basic and acidic residues" evidence="1">
    <location>
        <begin position="899"/>
        <end position="908"/>
    </location>
</feature>
<feature type="compositionally biased region" description="Basic and acidic residues" evidence="1">
    <location>
        <begin position="97"/>
        <end position="107"/>
    </location>
</feature>
<dbReference type="Proteomes" id="UP001370490">
    <property type="component" value="Unassembled WGS sequence"/>
</dbReference>
<feature type="region of interest" description="Disordered" evidence="1">
    <location>
        <begin position="691"/>
        <end position="793"/>
    </location>
</feature>
<feature type="compositionally biased region" description="Basic and acidic residues" evidence="1">
    <location>
        <begin position="945"/>
        <end position="959"/>
    </location>
</feature>
<dbReference type="PANTHER" id="PTHR34536">
    <property type="entry name" value="DENTIN SIALOPHOSPHOPROTEIN-LIKE PROTEIN"/>
    <property type="match status" value="1"/>
</dbReference>
<feature type="region of interest" description="Disordered" evidence="1">
    <location>
        <begin position="1376"/>
        <end position="1402"/>
    </location>
</feature>
<feature type="compositionally biased region" description="Basic residues" evidence="1">
    <location>
        <begin position="1173"/>
        <end position="1183"/>
    </location>
</feature>
<feature type="non-terminal residue" evidence="2">
    <location>
        <position position="1"/>
    </location>
</feature>
<sequence length="1419" mass="156015">DRCLVFWYQSLIEFGAMPVSGNEEPGVKPFSQQFSSSIAGIPIKKRRYPLVKTPSLPSEAESDSRPEDNSESSRGTSLPIANVESTGTVLSSGTKESSLEQKRERSDATNLVQSNVELSEVRLEEPSPSLLNTLKEKPASIQPVVNAVAGNNGVQLLQVEIPSVNVVKEFEDKFGVDNKLKVHQTELSLGPKERSAPTLAYQKSERGSHEQDNLCHCTLGLSLSKGEDIANDKHDSVDPMIESSQPPTDRCNWNLNEPMDAWEGSTGDELVGRGTGVDGVNRSCVLRDIKPFICLPKVIGPGVSLGKQISVAKQINEEGYKLKVSASSMQFGSEDFLSLCLSPSCLSPNISRELSVLSAKIDSGKTFSNLLKVIGPGVSLGKQISLAKQINEEGYKLKVSASSMQCGSEDSLSLCLSPSCLSPNISQELSGLSAKIDSGKTFSNLSTLSKSVLPRYLHSMGYRSIKPEPFDESLKQDLKQPTANIGGGLDCGTAKHQLVEKPVLESSQKSDIRTFKLVEGRPVKSESVHDGNEELIKQVNGATYQLDGHSLQTLETSSSSGVSTAMLQVPCPSDFSTCSKDLSINADTSTNSQYSTITKEMTGDREVRQETSESVEQVTSETVFLSMGHGGKELGSSDYLLNSSSVKELGNNDIRPCEMKLVNELPHDSHDNGGGCASDEEMINIPGDTLEEEFSESESESDGNQALASGVDPNTKKLSADEDDYEDGEVREPLLHADVGGSTSDKTEEDNAGCDHSGQKLESLGGAIGVPGTSLNVREKDKKPEGSAYVEADDSKNCDETILDQKELGIDKDSSLAKPVCIEIPTCVAEKRTTERVIRRRILDRSGKRDSLKGHGAGASDATDQSQGSVVAGGQGINEMTKGSELGGKCDPNLPQKETVLHRDEGAKESSGGGSRSRIITLPRASNTSPLNARSMSGRSLTSRTGRDRRTDLEFEGDKLHSRGSRDEIYADGSLKFFRERNQDQSLRNSRLSFIRGRERGSSRVDAVRGDWDSDRDFATEHYDGPEDFRLSRRKFISPVSDIELETCTIAPDGAVAGTGRGGRKPLNDEAPVFRHLSLRRRSPGGREGPTMRSIPMVHPLPRNISPSRCIQKDNSELVGLRHNQKFVRGAVLDDMVDPLFARSQLPYEGVQGHLIRSERNFPTIQRRCIPRARSKSPIRSRTRSPCPWSSPRRRTADGFEGHPDLGPRRSPIYRMERMRSPDRACYLGEIVGRRHVSPPYLCRTSDDLRDIDSLGDNSHVRPIMPYRRSPSGRILPRGPRRYDIIEPRERTEEGNEFIVGPLHSGRFHDLAGDERKKFDGRGPVRSIRPPFTGGDDENFRFRVDSGPRVRFCPDGDLELHERGNLREREFYRRTKGRTGNISRTTRNSEEQDGNYGHGAQVWHEDGFDDVSRVKRRRF</sequence>
<evidence type="ECO:0000313" key="3">
    <source>
        <dbReference type="Proteomes" id="UP001370490"/>
    </source>
</evidence>
<feature type="compositionally biased region" description="Polar residues" evidence="1">
    <location>
        <begin position="924"/>
        <end position="944"/>
    </location>
</feature>
<dbReference type="EMBL" id="JBAMMX010000009">
    <property type="protein sequence ID" value="KAK6933349.1"/>
    <property type="molecule type" value="Genomic_DNA"/>
</dbReference>
<proteinExistence type="predicted"/>
<reference evidence="2 3" key="1">
    <citation type="submission" date="2023-12" db="EMBL/GenBank/DDBJ databases">
        <title>A high-quality genome assembly for Dillenia turbinata (Dilleniales).</title>
        <authorList>
            <person name="Chanderbali A."/>
        </authorList>
    </citation>
    <scope>NUCLEOTIDE SEQUENCE [LARGE SCALE GENOMIC DNA]</scope>
    <source>
        <strain evidence="2">LSX21</strain>
        <tissue evidence="2">Leaf</tissue>
    </source>
</reference>
<feature type="region of interest" description="Disordered" evidence="1">
    <location>
        <begin position="1314"/>
        <end position="1334"/>
    </location>
</feature>
<evidence type="ECO:0000313" key="2">
    <source>
        <dbReference type="EMBL" id="KAK6933349.1"/>
    </source>
</evidence>
<feature type="compositionally biased region" description="Acidic residues" evidence="1">
    <location>
        <begin position="691"/>
        <end position="701"/>
    </location>
</feature>
<feature type="compositionally biased region" description="Polar residues" evidence="1">
    <location>
        <begin position="83"/>
        <end position="96"/>
    </location>
</feature>
<comment type="caution">
    <text evidence="2">The sequence shown here is derived from an EMBL/GenBank/DDBJ whole genome shotgun (WGS) entry which is preliminary data.</text>
</comment>
<keyword evidence="3" id="KW-1185">Reference proteome</keyword>
<gene>
    <name evidence="2" type="ORF">RJ641_036243</name>
</gene>
<dbReference type="PANTHER" id="PTHR34536:SF4">
    <property type="entry name" value="BTZ DOMAIN-CONTAINING PROTEIN"/>
    <property type="match status" value="1"/>
</dbReference>
<feature type="region of interest" description="Disordered" evidence="1">
    <location>
        <begin position="1081"/>
        <end position="1108"/>
    </location>
</feature>
<accession>A0AAN8VKF8</accession>
<feature type="compositionally biased region" description="Basic and acidic residues" evidence="1">
    <location>
        <begin position="1314"/>
        <end position="1323"/>
    </location>
</feature>
<feature type="region of interest" description="Disordered" evidence="1">
    <location>
        <begin position="1173"/>
        <end position="1211"/>
    </location>
</feature>
<evidence type="ECO:0000256" key="1">
    <source>
        <dbReference type="SAM" id="MobiDB-lite"/>
    </source>
</evidence>
<feature type="region of interest" description="Disordered" evidence="1">
    <location>
        <begin position="50"/>
        <end position="108"/>
    </location>
</feature>
<feature type="compositionally biased region" description="Basic and acidic residues" evidence="1">
    <location>
        <begin position="1195"/>
        <end position="1208"/>
    </location>
</feature>
<protein>
    <submittedName>
        <fullName evidence="2">Uncharacterized protein</fullName>
    </submittedName>
</protein>
<organism evidence="2 3">
    <name type="scientific">Dillenia turbinata</name>
    <dbReference type="NCBI Taxonomy" id="194707"/>
    <lineage>
        <taxon>Eukaryota</taxon>
        <taxon>Viridiplantae</taxon>
        <taxon>Streptophyta</taxon>
        <taxon>Embryophyta</taxon>
        <taxon>Tracheophyta</taxon>
        <taxon>Spermatophyta</taxon>
        <taxon>Magnoliopsida</taxon>
        <taxon>eudicotyledons</taxon>
        <taxon>Gunneridae</taxon>
        <taxon>Pentapetalae</taxon>
        <taxon>Dilleniales</taxon>
        <taxon>Dilleniaceae</taxon>
        <taxon>Dillenia</taxon>
    </lineage>
</organism>
<name>A0AAN8VKF8_9MAGN</name>